<evidence type="ECO:0000313" key="17">
    <source>
        <dbReference type="Proteomes" id="UP000770785"/>
    </source>
</evidence>
<evidence type="ECO:0000256" key="4">
    <source>
        <dbReference type="ARBA" id="ARBA00012045"/>
    </source>
</evidence>
<dbReference type="Pfam" id="PF14815">
    <property type="entry name" value="NUDIX_4"/>
    <property type="match status" value="1"/>
</dbReference>
<keyword evidence="8 14" id="KW-0227">DNA damage</keyword>
<comment type="catalytic activity">
    <reaction evidence="1 14">
        <text>Hydrolyzes free adenine bases from 7,8-dihydro-8-oxoguanine:adenine mismatched double-stranded DNA, leaving an apurinic site.</text>
        <dbReference type="EC" id="3.2.2.31"/>
    </reaction>
</comment>
<dbReference type="SMART" id="SM00478">
    <property type="entry name" value="ENDO3c"/>
    <property type="match status" value="1"/>
</dbReference>
<evidence type="ECO:0000256" key="6">
    <source>
        <dbReference type="ARBA" id="ARBA00022485"/>
    </source>
</evidence>
<keyword evidence="9 16" id="KW-0378">Hydrolase</keyword>
<keyword evidence="13 14" id="KW-0326">Glycosidase</keyword>
<keyword evidence="12" id="KW-0234">DNA repair</keyword>
<dbReference type="InterPro" id="IPR005760">
    <property type="entry name" value="A/G_AdeGlyc_MutY"/>
</dbReference>
<evidence type="ECO:0000256" key="14">
    <source>
        <dbReference type="RuleBase" id="RU365096"/>
    </source>
</evidence>
<reference evidence="16 17" key="1">
    <citation type="submission" date="2020-03" db="EMBL/GenBank/DDBJ databases">
        <title>Genomic Encyclopedia of Type Strains, Phase IV (KMG-IV): sequencing the most valuable type-strain genomes for metagenomic binning, comparative biology and taxonomic classification.</title>
        <authorList>
            <person name="Goeker M."/>
        </authorList>
    </citation>
    <scope>NUCLEOTIDE SEQUENCE [LARGE SCALE GENOMIC DNA]</scope>
    <source>
        <strain evidence="16 17">DSM 105096</strain>
    </source>
</reference>
<dbReference type="InterPro" id="IPR003265">
    <property type="entry name" value="HhH-GPD_domain"/>
</dbReference>
<dbReference type="CDD" id="cd03431">
    <property type="entry name" value="NUDIX_DNA_Glycosylase_C-MutY"/>
    <property type="match status" value="1"/>
</dbReference>
<dbReference type="SUPFAM" id="SSF48150">
    <property type="entry name" value="DNA-glycosylase"/>
    <property type="match status" value="1"/>
</dbReference>
<keyword evidence="7" id="KW-0479">Metal-binding</keyword>
<keyword evidence="6" id="KW-0004">4Fe-4S</keyword>
<dbReference type="Gene3D" id="1.10.1670.10">
    <property type="entry name" value="Helix-hairpin-Helix base-excision DNA repair enzymes (C-terminal)"/>
    <property type="match status" value="1"/>
</dbReference>
<accession>A0ABX0XG98</accession>
<evidence type="ECO:0000256" key="5">
    <source>
        <dbReference type="ARBA" id="ARBA00022023"/>
    </source>
</evidence>
<dbReference type="PROSITE" id="PS01155">
    <property type="entry name" value="ENDONUCLEASE_III_2"/>
    <property type="match status" value="1"/>
</dbReference>
<evidence type="ECO:0000256" key="2">
    <source>
        <dbReference type="ARBA" id="ARBA00002933"/>
    </source>
</evidence>
<comment type="function">
    <text evidence="2">Adenine glycosylase active on G-A mispairs. MutY also corrects error-prone DNA synthesis past GO lesions which are due to the oxidatively damaged form of guanine: 7,8-dihydro-8-oxoguanine (8-oxo-dGTP).</text>
</comment>
<evidence type="ECO:0000259" key="15">
    <source>
        <dbReference type="SMART" id="SM00478"/>
    </source>
</evidence>
<dbReference type="EC" id="3.2.2.31" evidence="4 14"/>
<evidence type="ECO:0000256" key="13">
    <source>
        <dbReference type="ARBA" id="ARBA00023295"/>
    </source>
</evidence>
<evidence type="ECO:0000256" key="8">
    <source>
        <dbReference type="ARBA" id="ARBA00022763"/>
    </source>
</evidence>
<evidence type="ECO:0000256" key="10">
    <source>
        <dbReference type="ARBA" id="ARBA00023004"/>
    </source>
</evidence>
<dbReference type="CDD" id="cd00056">
    <property type="entry name" value="ENDO3c"/>
    <property type="match status" value="1"/>
</dbReference>
<dbReference type="InterPro" id="IPR000445">
    <property type="entry name" value="HhH_motif"/>
</dbReference>
<dbReference type="Gene3D" id="1.10.340.30">
    <property type="entry name" value="Hypothetical protein, domain 2"/>
    <property type="match status" value="1"/>
</dbReference>
<comment type="similarity">
    <text evidence="3 14">Belongs to the Nth/MutY family.</text>
</comment>
<name>A0ABX0XG98_9BACT</name>
<dbReference type="InterPro" id="IPR044298">
    <property type="entry name" value="MIG/MutY"/>
</dbReference>
<dbReference type="InterPro" id="IPR015797">
    <property type="entry name" value="NUDIX_hydrolase-like_dom_sf"/>
</dbReference>
<sequence length="362" mass="41739">MTVDRWHHFRENLLGWYRPERRPMPWKEHNDPYNIWLSEIILQQTRVEQGTAYYERFAATYPTVRDLARAPDDEVMKLWEGLGYYSRARNLLKAARMVVDQYDGDFPDTYVGLLKLPGVGPYTAAAIASFAFDRQVAVLDGNVYRVLSRYAGVATPTDSTAGKHQFSELATLALGEAPAARFNQAIMDFGALVCTPRKAACKVCPLAKACVALAENRVYDLPVKEKKLKRRDRHFHYLVIKDDSERTIIQQRSEKDIWQDLYQFPLLETPKKTLASADLPLHPDWPAWLPAGELTFRKRSQPFKQQLTHQTIYATFHTFHWKLMPGSGEGFVVTQNKLLDNFAFPRVIAKFIEDKRLLLDLF</sequence>
<gene>
    <name evidence="16" type="ORF">GGR27_003418</name>
</gene>
<dbReference type="PANTHER" id="PTHR42944">
    <property type="entry name" value="ADENINE DNA GLYCOSYLASE"/>
    <property type="match status" value="1"/>
</dbReference>
<dbReference type="InterPro" id="IPR004036">
    <property type="entry name" value="Endonuclease-III-like_CS2"/>
</dbReference>
<dbReference type="EMBL" id="JAATJH010000007">
    <property type="protein sequence ID" value="NJC27899.1"/>
    <property type="molecule type" value="Genomic_DNA"/>
</dbReference>
<organism evidence="16 17">
    <name type="scientific">Neolewinella antarctica</name>
    <dbReference type="NCBI Taxonomy" id="442734"/>
    <lineage>
        <taxon>Bacteria</taxon>
        <taxon>Pseudomonadati</taxon>
        <taxon>Bacteroidota</taxon>
        <taxon>Saprospiria</taxon>
        <taxon>Saprospirales</taxon>
        <taxon>Lewinellaceae</taxon>
        <taxon>Neolewinella</taxon>
    </lineage>
</organism>
<dbReference type="Pfam" id="PF00633">
    <property type="entry name" value="HHH"/>
    <property type="match status" value="1"/>
</dbReference>
<keyword evidence="17" id="KW-1185">Reference proteome</keyword>
<dbReference type="InterPro" id="IPR029119">
    <property type="entry name" value="MutY_C"/>
</dbReference>
<evidence type="ECO:0000256" key="3">
    <source>
        <dbReference type="ARBA" id="ARBA00008343"/>
    </source>
</evidence>
<protein>
    <recommendedName>
        <fullName evidence="5 14">Adenine DNA glycosylase</fullName>
        <ecNumber evidence="4 14">3.2.2.31</ecNumber>
    </recommendedName>
</protein>
<comment type="cofactor">
    <cofactor evidence="14">
        <name>[4Fe-4S] cluster</name>
        <dbReference type="ChEBI" id="CHEBI:49883"/>
    </cofactor>
    <text evidence="14">Binds 1 [4Fe-4S] cluster.</text>
</comment>
<feature type="domain" description="HhH-GPD" evidence="15">
    <location>
        <begin position="41"/>
        <end position="192"/>
    </location>
</feature>
<comment type="caution">
    <text evidence="16">The sequence shown here is derived from an EMBL/GenBank/DDBJ whole genome shotgun (WGS) entry which is preliminary data.</text>
</comment>
<evidence type="ECO:0000256" key="1">
    <source>
        <dbReference type="ARBA" id="ARBA00000843"/>
    </source>
</evidence>
<dbReference type="RefSeq" id="WP_209037975.1">
    <property type="nucleotide sequence ID" value="NZ_JAATJH010000007.1"/>
</dbReference>
<dbReference type="GO" id="GO:0016798">
    <property type="term" value="F:hydrolase activity, acting on glycosyl bonds"/>
    <property type="evidence" value="ECO:0007669"/>
    <property type="project" value="UniProtKB-KW"/>
</dbReference>
<dbReference type="InterPro" id="IPR023170">
    <property type="entry name" value="HhH_base_excis_C"/>
</dbReference>
<proteinExistence type="inferred from homology"/>
<dbReference type="NCBIfam" id="TIGR01084">
    <property type="entry name" value="mutY"/>
    <property type="match status" value="1"/>
</dbReference>
<dbReference type="Pfam" id="PF00730">
    <property type="entry name" value="HhH-GPD"/>
    <property type="match status" value="1"/>
</dbReference>
<keyword evidence="11" id="KW-0411">Iron-sulfur</keyword>
<evidence type="ECO:0000256" key="9">
    <source>
        <dbReference type="ARBA" id="ARBA00022801"/>
    </source>
</evidence>
<evidence type="ECO:0000256" key="11">
    <source>
        <dbReference type="ARBA" id="ARBA00023014"/>
    </source>
</evidence>
<dbReference type="InterPro" id="IPR011257">
    <property type="entry name" value="DNA_glycosylase"/>
</dbReference>
<evidence type="ECO:0000313" key="16">
    <source>
        <dbReference type="EMBL" id="NJC27899.1"/>
    </source>
</evidence>
<dbReference type="SUPFAM" id="SSF55811">
    <property type="entry name" value="Nudix"/>
    <property type="match status" value="1"/>
</dbReference>
<dbReference type="Proteomes" id="UP000770785">
    <property type="component" value="Unassembled WGS sequence"/>
</dbReference>
<keyword evidence="10 14" id="KW-0408">Iron</keyword>
<evidence type="ECO:0000256" key="7">
    <source>
        <dbReference type="ARBA" id="ARBA00022723"/>
    </source>
</evidence>
<dbReference type="PANTHER" id="PTHR42944:SF1">
    <property type="entry name" value="ADENINE DNA GLYCOSYLASE"/>
    <property type="match status" value="1"/>
</dbReference>
<evidence type="ECO:0000256" key="12">
    <source>
        <dbReference type="ARBA" id="ARBA00023204"/>
    </source>
</evidence>